<proteinExistence type="predicted"/>
<dbReference type="InterPro" id="IPR001254">
    <property type="entry name" value="Trypsin_dom"/>
</dbReference>
<dbReference type="GO" id="GO:0006508">
    <property type="term" value="P:proteolysis"/>
    <property type="evidence" value="ECO:0007669"/>
    <property type="project" value="InterPro"/>
</dbReference>
<feature type="domain" description="Peptidase S1" evidence="1">
    <location>
        <begin position="55"/>
        <end position="118"/>
    </location>
</feature>
<dbReference type="InterPro" id="IPR043504">
    <property type="entry name" value="Peptidase_S1_PA_chymotrypsin"/>
</dbReference>
<dbReference type="Pfam" id="PF00089">
    <property type="entry name" value="Trypsin"/>
    <property type="match status" value="1"/>
</dbReference>
<dbReference type="PROSITE" id="PS00135">
    <property type="entry name" value="TRYPSIN_SER"/>
    <property type="match status" value="1"/>
</dbReference>
<name>A0A9C6WE18_DROAB</name>
<dbReference type="AlphaFoldDB" id="A0A9C6WE18"/>
<organism evidence="2 3">
    <name type="scientific">Drosophila albomicans</name>
    <name type="common">Fruit fly</name>
    <dbReference type="NCBI Taxonomy" id="7291"/>
    <lineage>
        <taxon>Eukaryota</taxon>
        <taxon>Metazoa</taxon>
        <taxon>Ecdysozoa</taxon>
        <taxon>Arthropoda</taxon>
        <taxon>Hexapoda</taxon>
        <taxon>Insecta</taxon>
        <taxon>Pterygota</taxon>
        <taxon>Neoptera</taxon>
        <taxon>Endopterygota</taxon>
        <taxon>Diptera</taxon>
        <taxon>Brachycera</taxon>
        <taxon>Muscomorpha</taxon>
        <taxon>Ephydroidea</taxon>
        <taxon>Drosophilidae</taxon>
        <taxon>Drosophila</taxon>
    </lineage>
</organism>
<sequence length="125" mass="14061">MLSVPITKHENFNNTNLIYDIALIRTPRVEYSELVKKVSLADRDNDYEGSWAINSKKNCWNFIKKPSDTNICVGPNIRHGDSGGPLVTRDDSKLVGLSSFIDSDLSGFTRVSAYLDWIRSHTGLE</sequence>
<dbReference type="InterPro" id="IPR033116">
    <property type="entry name" value="TRYPSIN_SER"/>
</dbReference>
<dbReference type="InterPro" id="IPR009003">
    <property type="entry name" value="Peptidase_S1_PA"/>
</dbReference>
<keyword evidence="2" id="KW-1185">Reference proteome</keyword>
<dbReference type="SUPFAM" id="SSF50494">
    <property type="entry name" value="Trypsin-like serine proteases"/>
    <property type="match status" value="1"/>
</dbReference>
<reference evidence="3" key="1">
    <citation type="submission" date="2025-08" db="UniProtKB">
        <authorList>
            <consortium name="RefSeq"/>
        </authorList>
    </citation>
    <scope>IDENTIFICATION</scope>
    <source>
        <strain evidence="3">15112-1751.03</strain>
        <tissue evidence="3">Whole Adult</tissue>
    </source>
</reference>
<dbReference type="RefSeq" id="XP_051859543.1">
    <property type="nucleotide sequence ID" value="XM_052003583.1"/>
</dbReference>
<evidence type="ECO:0000259" key="1">
    <source>
        <dbReference type="Pfam" id="PF00089"/>
    </source>
</evidence>
<protein>
    <submittedName>
        <fullName evidence="3">Serine protease 1-like</fullName>
    </submittedName>
</protein>
<evidence type="ECO:0000313" key="3">
    <source>
        <dbReference type="RefSeq" id="XP_051859543.1"/>
    </source>
</evidence>
<dbReference type="GeneID" id="127565407"/>
<evidence type="ECO:0000313" key="2">
    <source>
        <dbReference type="Proteomes" id="UP000515160"/>
    </source>
</evidence>
<dbReference type="OrthoDB" id="5597713at2759"/>
<dbReference type="PANTHER" id="PTHR24260:SF134">
    <property type="entry name" value="AT07769P-RELATED"/>
    <property type="match status" value="1"/>
</dbReference>
<gene>
    <name evidence="3" type="primary">LOC127565407</name>
</gene>
<accession>A0A9C6WE18</accession>
<dbReference type="Gene3D" id="2.40.10.10">
    <property type="entry name" value="Trypsin-like serine proteases"/>
    <property type="match status" value="3"/>
</dbReference>
<dbReference type="GO" id="GO:0004252">
    <property type="term" value="F:serine-type endopeptidase activity"/>
    <property type="evidence" value="ECO:0007669"/>
    <property type="project" value="InterPro"/>
</dbReference>
<dbReference type="Proteomes" id="UP000515160">
    <property type="component" value="Chromosome 3"/>
</dbReference>
<dbReference type="InterPro" id="IPR051333">
    <property type="entry name" value="CLIP_Serine_Protease"/>
</dbReference>
<dbReference type="PANTHER" id="PTHR24260">
    <property type="match status" value="1"/>
</dbReference>